<dbReference type="PIRSF" id="PIRSF001013">
    <property type="entry name" value="Barnase"/>
    <property type="match status" value="1"/>
</dbReference>
<dbReference type="InterPro" id="IPR053753">
    <property type="entry name" value="RNase_N1/T1-like_sf"/>
</dbReference>
<evidence type="ECO:0000256" key="8">
    <source>
        <dbReference type="SAM" id="MobiDB-lite"/>
    </source>
</evidence>
<evidence type="ECO:0000256" key="4">
    <source>
        <dbReference type="ARBA" id="ARBA00022525"/>
    </source>
</evidence>
<dbReference type="Gene3D" id="3.40.20.20">
    <property type="match status" value="2"/>
</dbReference>
<dbReference type="RefSeq" id="WP_231008825.1">
    <property type="nucleotide sequence ID" value="NZ_JAJNEC010000008.1"/>
</dbReference>
<sequence length="160" mass="18059">MQKQNRWLVLLLAGIVVLGYFWCQHRSTPTSTSPPVVSPAPAATRAQPQASIETLTSEAVVVPYIKRTGQLPDYYITKQEARKKGWVAAEGNLCEVLPEHAIGGDIFTNRQKALPSKSGRTWYEADLNYTCGRRNADRVLFSNDRLVFITTDHYQTFEEK</sequence>
<evidence type="ECO:0000313" key="10">
    <source>
        <dbReference type="Proteomes" id="UP001199816"/>
    </source>
</evidence>
<evidence type="ECO:0000256" key="1">
    <source>
        <dbReference type="ARBA" id="ARBA00004613"/>
    </source>
</evidence>
<comment type="similarity">
    <text evidence="2 7">Belongs to the ribonuclease N1/T1 family.</text>
</comment>
<evidence type="ECO:0000256" key="5">
    <source>
        <dbReference type="ARBA" id="ARBA00022722"/>
    </source>
</evidence>
<dbReference type="Pfam" id="PF00545">
    <property type="entry name" value="Ribonuclease"/>
    <property type="match status" value="1"/>
</dbReference>
<comment type="caution">
    <text evidence="9">The sequence shown here is derived from an EMBL/GenBank/DDBJ whole genome shotgun (WGS) entry which is preliminary data.</text>
</comment>
<dbReference type="EC" id="3.1.27.-" evidence="7"/>
<reference evidence="9 10" key="1">
    <citation type="submission" date="2021-11" db="EMBL/GenBank/DDBJ databases">
        <title>Genomic of Niabella pedocola.</title>
        <authorList>
            <person name="Wu T."/>
        </authorList>
    </citation>
    <scope>NUCLEOTIDE SEQUENCE [LARGE SCALE GENOMIC DNA]</scope>
    <source>
        <strain evidence="9 10">JCM 31011</strain>
    </source>
</reference>
<dbReference type="Proteomes" id="UP001199816">
    <property type="component" value="Unassembled WGS sequence"/>
</dbReference>
<accession>A0ABS8PYT1</accession>
<evidence type="ECO:0000256" key="2">
    <source>
        <dbReference type="ARBA" id="ARBA00009006"/>
    </source>
</evidence>
<name>A0ABS8PYT1_9BACT</name>
<keyword evidence="5 7" id="KW-0540">Nuclease</keyword>
<dbReference type="InterPro" id="IPR016191">
    <property type="entry name" value="Ribonuclease/ribotoxin"/>
</dbReference>
<keyword evidence="10" id="KW-1185">Reference proteome</keyword>
<keyword evidence="7" id="KW-0255">Endonuclease</keyword>
<keyword evidence="6 7" id="KW-0378">Hydrolase</keyword>
<comment type="subcellular location">
    <subcellularLocation>
        <location evidence="1 7">Secreted</location>
    </subcellularLocation>
</comment>
<keyword evidence="4 7" id="KW-0964">Secreted</keyword>
<organism evidence="9 10">
    <name type="scientific">Niabella pedocola</name>
    <dbReference type="NCBI Taxonomy" id="1752077"/>
    <lineage>
        <taxon>Bacteria</taxon>
        <taxon>Pseudomonadati</taxon>
        <taxon>Bacteroidota</taxon>
        <taxon>Chitinophagia</taxon>
        <taxon>Chitinophagales</taxon>
        <taxon>Chitinophagaceae</taxon>
        <taxon>Niabella</taxon>
    </lineage>
</organism>
<dbReference type="EMBL" id="JAJNEC010000008">
    <property type="protein sequence ID" value="MCD2426237.1"/>
    <property type="molecule type" value="Genomic_DNA"/>
</dbReference>
<gene>
    <name evidence="9" type="ORF">LQ567_25855</name>
</gene>
<dbReference type="PRINTS" id="PR00117">
    <property type="entry name" value="BARNASE"/>
</dbReference>
<dbReference type="SUPFAM" id="SSF53933">
    <property type="entry name" value="Microbial ribonucleases"/>
    <property type="match status" value="1"/>
</dbReference>
<evidence type="ECO:0000313" key="9">
    <source>
        <dbReference type="EMBL" id="MCD2426237.1"/>
    </source>
</evidence>
<protein>
    <recommendedName>
        <fullName evidence="3 7">Ribonuclease</fullName>
        <ecNumber evidence="7">3.1.27.-</ecNumber>
    </recommendedName>
</protein>
<proteinExistence type="inferred from homology"/>
<feature type="region of interest" description="Disordered" evidence="8">
    <location>
        <begin position="29"/>
        <end position="48"/>
    </location>
</feature>
<dbReference type="InterPro" id="IPR000026">
    <property type="entry name" value="N1-like"/>
</dbReference>
<dbReference type="InterPro" id="IPR001887">
    <property type="entry name" value="Barnase"/>
</dbReference>
<evidence type="ECO:0000256" key="3">
    <source>
        <dbReference type="ARBA" id="ARBA00022214"/>
    </source>
</evidence>
<evidence type="ECO:0000256" key="6">
    <source>
        <dbReference type="ARBA" id="ARBA00022801"/>
    </source>
</evidence>
<evidence type="ECO:0000256" key="7">
    <source>
        <dbReference type="PIRNR" id="PIRNR001013"/>
    </source>
</evidence>